<dbReference type="SMART" id="SM00491">
    <property type="entry name" value="HELICc2"/>
    <property type="match status" value="1"/>
</dbReference>
<dbReference type="Pfam" id="PF06733">
    <property type="entry name" value="DEAD_2"/>
    <property type="match status" value="1"/>
</dbReference>
<keyword evidence="9" id="KW-0413">Isomerase</keyword>
<reference evidence="11" key="1">
    <citation type="submission" date="2021-03" db="EMBL/GenBank/DDBJ databases">
        <authorList>
            <person name="Jaffe A."/>
        </authorList>
    </citation>
    <scope>NUCLEOTIDE SEQUENCE</scope>
    <source>
        <strain evidence="11">RIFCSPLOWO2_01_FULL_AR10_48_17</strain>
    </source>
</reference>
<evidence type="ECO:0000313" key="12">
    <source>
        <dbReference type="Proteomes" id="UP000675968"/>
    </source>
</evidence>
<keyword evidence="4" id="KW-0347">Helicase</keyword>
<dbReference type="EMBL" id="JAGVWC010000010">
    <property type="protein sequence ID" value="MBS3061549.1"/>
    <property type="molecule type" value="Genomic_DNA"/>
</dbReference>
<dbReference type="InterPro" id="IPR010614">
    <property type="entry name" value="RAD3-like_helicase_DEAD"/>
</dbReference>
<dbReference type="PANTHER" id="PTHR11472">
    <property type="entry name" value="DNA REPAIR DEAD HELICASE RAD3/XP-D SUBFAMILY MEMBER"/>
    <property type="match status" value="1"/>
</dbReference>
<evidence type="ECO:0000256" key="3">
    <source>
        <dbReference type="ARBA" id="ARBA00022801"/>
    </source>
</evidence>
<dbReference type="Gene3D" id="3.40.50.300">
    <property type="entry name" value="P-loop containing nucleotide triphosphate hydrolases"/>
    <property type="match status" value="2"/>
</dbReference>
<dbReference type="PANTHER" id="PTHR11472:SF34">
    <property type="entry name" value="REGULATOR OF TELOMERE ELONGATION HELICASE 1"/>
    <property type="match status" value="1"/>
</dbReference>
<keyword evidence="2" id="KW-0547">Nucleotide-binding</keyword>
<keyword evidence="5" id="KW-0067">ATP-binding</keyword>
<keyword evidence="7" id="KW-0411">Iron-sulfur</keyword>
<dbReference type="GO" id="GO:0003677">
    <property type="term" value="F:DNA binding"/>
    <property type="evidence" value="ECO:0007669"/>
    <property type="project" value="UniProtKB-KW"/>
</dbReference>
<dbReference type="InterPro" id="IPR014013">
    <property type="entry name" value="Helic_SF1/SF2_ATP-bd_DinG/Rad3"/>
</dbReference>
<dbReference type="GO" id="GO:0051536">
    <property type="term" value="F:iron-sulfur cluster binding"/>
    <property type="evidence" value="ECO:0007669"/>
    <property type="project" value="UniProtKB-KW"/>
</dbReference>
<dbReference type="Proteomes" id="UP000675968">
    <property type="component" value="Unassembled WGS sequence"/>
</dbReference>
<dbReference type="InterPro" id="IPR027417">
    <property type="entry name" value="P-loop_NTPase"/>
</dbReference>
<comment type="caution">
    <text evidence="11">The sequence shown here is derived from an EMBL/GenBank/DDBJ whole genome shotgun (WGS) entry which is preliminary data.</text>
</comment>
<evidence type="ECO:0000256" key="8">
    <source>
        <dbReference type="ARBA" id="ARBA00023125"/>
    </source>
</evidence>
<evidence type="ECO:0000313" key="11">
    <source>
        <dbReference type="EMBL" id="MBS3061549.1"/>
    </source>
</evidence>
<dbReference type="AlphaFoldDB" id="A0A8T4L7Q3"/>
<keyword evidence="6" id="KW-0408">Iron</keyword>
<dbReference type="GO" id="GO:0046872">
    <property type="term" value="F:metal ion binding"/>
    <property type="evidence" value="ECO:0007669"/>
    <property type="project" value="UniProtKB-KW"/>
</dbReference>
<feature type="domain" description="Helicase ATP-binding" evidence="10">
    <location>
        <begin position="3"/>
        <end position="286"/>
    </location>
</feature>
<evidence type="ECO:0000256" key="6">
    <source>
        <dbReference type="ARBA" id="ARBA00023004"/>
    </source>
</evidence>
<protein>
    <submittedName>
        <fullName evidence="11">PhoH family protein</fullName>
    </submittedName>
</protein>
<dbReference type="PROSITE" id="PS51193">
    <property type="entry name" value="HELICASE_ATP_BIND_2"/>
    <property type="match status" value="1"/>
</dbReference>
<dbReference type="GO" id="GO:0016818">
    <property type="term" value="F:hydrolase activity, acting on acid anhydrides, in phosphorus-containing anhydrides"/>
    <property type="evidence" value="ECO:0007669"/>
    <property type="project" value="InterPro"/>
</dbReference>
<sequence length="685" mass="78810">MALYEISAAKETRSRVQNAIAKNVFDALEESDIVALEAPTGFGKTFLALGLAKNFVLEKKKRVLIATAATNHTVNFWKDHLKQEGLNPSNVDLGFLIGKGNPTYKPCVFLSDEPGSEIDGQESIYSLCDRAKESGDCVHYENVFGEQKAGQKTLKPSGEAAVKELHSKLSDPHLDLGENDLVQIIGNLKEKQLCPYYLFKKNFSSAKIQVCDYQYLINPKYLEEDTSEFLLVIDEFDKFEERLREQFKISLSQSQLTHVLSDLRPTNRDLFLRDFEKMEINKRRELAYELELYAESLKTFLDHASKGLPMDVPKGIEVEKAFFGVPLYRLAFERFNQVFKANESDFFKLISDSAKKHDPYRHVLAFHFRLAFSVDQKNAITFVDSVSKRKRGDQTDVFFVRRPLVFTEFFQSLARRFEKIVVMSATLPFQEMLEIQFGEKVDWFTVPKNAGLTGQKQGIILKHPALDFSSRKRFADIGLKAQMIGDLILELSEVKREIVVFFNAYGAFNPVKDPLFSLLEKNGVTIFLDEEKKLDASHSRDEQWEKFKQSSGKKVMFSTMYTKYARGSNMLKDNGCRILLLIGIPYPQVYDFEIKKFDELAKKHKWKIDANTWFFVLTTRKNFIQAIGRLTRSREDYGFFAVLSNGAIDKTLDKEHRQMLDIKKETPYTQIVADSAKSFFESVKR</sequence>
<keyword evidence="1" id="KW-0479">Metal-binding</keyword>
<dbReference type="GO" id="GO:0005524">
    <property type="term" value="F:ATP binding"/>
    <property type="evidence" value="ECO:0007669"/>
    <property type="project" value="UniProtKB-KW"/>
</dbReference>
<proteinExistence type="predicted"/>
<dbReference type="Pfam" id="PF13307">
    <property type="entry name" value="Helicase_C_2"/>
    <property type="match status" value="1"/>
</dbReference>
<evidence type="ECO:0000256" key="1">
    <source>
        <dbReference type="ARBA" id="ARBA00022723"/>
    </source>
</evidence>
<dbReference type="SUPFAM" id="SSF52540">
    <property type="entry name" value="P-loop containing nucleoside triphosphate hydrolases"/>
    <property type="match status" value="1"/>
</dbReference>
<evidence type="ECO:0000256" key="9">
    <source>
        <dbReference type="ARBA" id="ARBA00023235"/>
    </source>
</evidence>
<dbReference type="InterPro" id="IPR006555">
    <property type="entry name" value="ATP-dep_Helicase_C"/>
</dbReference>
<evidence type="ECO:0000256" key="2">
    <source>
        <dbReference type="ARBA" id="ARBA00022741"/>
    </source>
</evidence>
<name>A0A8T4L7Q3_9ARCH</name>
<organism evidence="11 12">
    <name type="scientific">Candidatus Iainarchaeum sp</name>
    <dbReference type="NCBI Taxonomy" id="3101447"/>
    <lineage>
        <taxon>Archaea</taxon>
        <taxon>Candidatus Iainarchaeota</taxon>
        <taxon>Candidatus Iainarchaeia</taxon>
        <taxon>Candidatus Iainarchaeales</taxon>
        <taxon>Candidatus Iainarchaeaceae</taxon>
        <taxon>Candidatus Iainarchaeum</taxon>
    </lineage>
</organism>
<evidence type="ECO:0000256" key="4">
    <source>
        <dbReference type="ARBA" id="ARBA00022806"/>
    </source>
</evidence>
<evidence type="ECO:0000256" key="5">
    <source>
        <dbReference type="ARBA" id="ARBA00022840"/>
    </source>
</evidence>
<reference evidence="11" key="2">
    <citation type="submission" date="2021-05" db="EMBL/GenBank/DDBJ databases">
        <title>Protein family content uncovers lineage relationships and bacterial pathway maintenance mechanisms in DPANN archaea.</title>
        <authorList>
            <person name="Castelle C.J."/>
            <person name="Meheust R."/>
            <person name="Jaffe A.L."/>
            <person name="Seitz K."/>
            <person name="Gong X."/>
            <person name="Baker B.J."/>
            <person name="Banfield J.F."/>
        </authorList>
    </citation>
    <scope>NUCLEOTIDE SEQUENCE</scope>
    <source>
        <strain evidence="11">RIFCSPLOWO2_01_FULL_AR10_48_17</strain>
    </source>
</reference>
<accession>A0A8T4L7Q3</accession>
<gene>
    <name evidence="11" type="ORF">J4215_03130</name>
</gene>
<dbReference type="Gene3D" id="1.10.275.30">
    <property type="match status" value="1"/>
</dbReference>
<dbReference type="InterPro" id="IPR045028">
    <property type="entry name" value="DinG/Rad3-like"/>
</dbReference>
<evidence type="ECO:0000259" key="10">
    <source>
        <dbReference type="PROSITE" id="PS51193"/>
    </source>
</evidence>
<evidence type="ECO:0000256" key="7">
    <source>
        <dbReference type="ARBA" id="ARBA00023014"/>
    </source>
</evidence>
<dbReference type="GO" id="GO:0006139">
    <property type="term" value="P:nucleobase-containing compound metabolic process"/>
    <property type="evidence" value="ECO:0007669"/>
    <property type="project" value="InterPro"/>
</dbReference>
<keyword evidence="8" id="KW-0238">DNA-binding</keyword>
<dbReference type="GO" id="GO:0003678">
    <property type="term" value="F:DNA helicase activity"/>
    <property type="evidence" value="ECO:0007669"/>
    <property type="project" value="InterPro"/>
</dbReference>
<keyword evidence="3" id="KW-0378">Hydrolase</keyword>